<dbReference type="EMBL" id="FOJI01000014">
    <property type="protein sequence ID" value="SEW39137.1"/>
    <property type="molecule type" value="Genomic_DNA"/>
</dbReference>
<feature type="transmembrane region" description="Helical" evidence="8">
    <location>
        <begin position="37"/>
        <end position="54"/>
    </location>
</feature>
<dbReference type="Pfam" id="PF03547">
    <property type="entry name" value="Mem_trans"/>
    <property type="match status" value="2"/>
</dbReference>
<reference evidence="9 10" key="1">
    <citation type="submission" date="2016-10" db="EMBL/GenBank/DDBJ databases">
        <authorList>
            <person name="de Groot N.N."/>
        </authorList>
    </citation>
    <scope>NUCLEOTIDE SEQUENCE [LARGE SCALE GENOMIC DNA]</scope>
    <source>
        <strain evidence="9 10">DSM 9179</strain>
    </source>
</reference>
<keyword evidence="5 8" id="KW-0812">Transmembrane</keyword>
<dbReference type="STRING" id="99656.SAMN05421659_114103"/>
<feature type="transmembrane region" description="Helical" evidence="8">
    <location>
        <begin position="258"/>
        <end position="280"/>
    </location>
</feature>
<sequence length="314" mass="35054">MESLSLFSCISSVLIFILLAVPGFVSRKYKFLSTTQIDGFAFILVNILWPAMIIDSMTSVTISKSLVHMGIYTAVISTIVYTVSLIIALTYVKIRKLPNALGAIFIFAIAFNNTGFIGMPFIKEVLGNEALFIASIIELVNDIFIFTIGLMLFQSSFSSKRRINIKSFLSPGFISVIVGLLIFCLHISIPQLITKPIGYLSNATTAIAMFLVGAQLGETSLKELYKEKKAYEINLFRLLIIPFLLFVFLYLISDHWTLANSVLVLMFATPVATCTAIFARQYKCDYHFATKCVMLSTFYSALTLPIWLLVTSRI</sequence>
<keyword evidence="4" id="KW-1003">Cell membrane</keyword>
<dbReference type="InterPro" id="IPR038770">
    <property type="entry name" value="Na+/solute_symporter_sf"/>
</dbReference>
<evidence type="ECO:0000256" key="7">
    <source>
        <dbReference type="ARBA" id="ARBA00023136"/>
    </source>
</evidence>
<evidence type="ECO:0000256" key="2">
    <source>
        <dbReference type="ARBA" id="ARBA00010145"/>
    </source>
</evidence>
<evidence type="ECO:0000313" key="9">
    <source>
        <dbReference type="EMBL" id="SEW39137.1"/>
    </source>
</evidence>
<comment type="subcellular location">
    <subcellularLocation>
        <location evidence="1">Cell membrane</location>
        <topology evidence="1">Multi-pass membrane protein</topology>
    </subcellularLocation>
</comment>
<evidence type="ECO:0000256" key="3">
    <source>
        <dbReference type="ARBA" id="ARBA00022448"/>
    </source>
</evidence>
<dbReference type="GO" id="GO:0005886">
    <property type="term" value="C:plasma membrane"/>
    <property type="evidence" value="ECO:0007669"/>
    <property type="project" value="UniProtKB-SubCell"/>
</dbReference>
<gene>
    <name evidence="9" type="ORF">SAMN05421659_114103</name>
</gene>
<dbReference type="PANTHER" id="PTHR36838:SF1">
    <property type="entry name" value="SLR1864 PROTEIN"/>
    <property type="match status" value="1"/>
</dbReference>
<dbReference type="Proteomes" id="UP000199701">
    <property type="component" value="Unassembled WGS sequence"/>
</dbReference>
<dbReference type="GO" id="GO:0055085">
    <property type="term" value="P:transmembrane transport"/>
    <property type="evidence" value="ECO:0007669"/>
    <property type="project" value="InterPro"/>
</dbReference>
<proteinExistence type="inferred from homology"/>
<evidence type="ECO:0000256" key="8">
    <source>
        <dbReference type="SAM" id="Phobius"/>
    </source>
</evidence>
<comment type="similarity">
    <text evidence="2">Belongs to the auxin efflux carrier (TC 2.A.69) family.</text>
</comment>
<evidence type="ECO:0000256" key="6">
    <source>
        <dbReference type="ARBA" id="ARBA00022989"/>
    </source>
</evidence>
<organism evidence="9 10">
    <name type="scientific">[Clostridium] fimetarium</name>
    <dbReference type="NCBI Taxonomy" id="99656"/>
    <lineage>
        <taxon>Bacteria</taxon>
        <taxon>Bacillati</taxon>
        <taxon>Bacillota</taxon>
        <taxon>Clostridia</taxon>
        <taxon>Lachnospirales</taxon>
        <taxon>Lachnospiraceae</taxon>
    </lineage>
</organism>
<evidence type="ECO:0000256" key="5">
    <source>
        <dbReference type="ARBA" id="ARBA00022692"/>
    </source>
</evidence>
<feature type="transmembrane region" description="Helical" evidence="8">
    <location>
        <begin position="131"/>
        <end position="153"/>
    </location>
</feature>
<evidence type="ECO:0000256" key="1">
    <source>
        <dbReference type="ARBA" id="ARBA00004651"/>
    </source>
</evidence>
<feature type="transmembrane region" description="Helical" evidence="8">
    <location>
        <begin position="6"/>
        <end position="25"/>
    </location>
</feature>
<dbReference type="AlphaFoldDB" id="A0A1I0REA3"/>
<dbReference type="RefSeq" id="WP_092456016.1">
    <property type="nucleotide sequence ID" value="NZ_FOJI01000014.1"/>
</dbReference>
<keyword evidence="3" id="KW-0813">Transport</keyword>
<dbReference type="InterPro" id="IPR004776">
    <property type="entry name" value="Mem_transp_PIN-like"/>
</dbReference>
<protein>
    <recommendedName>
        <fullName evidence="11">Membrane transport protein</fullName>
    </recommendedName>
</protein>
<dbReference type="OrthoDB" id="9798064at2"/>
<evidence type="ECO:0000313" key="10">
    <source>
        <dbReference type="Proteomes" id="UP000199701"/>
    </source>
</evidence>
<keyword evidence="6 8" id="KW-1133">Transmembrane helix</keyword>
<keyword evidence="7 8" id="KW-0472">Membrane</keyword>
<accession>A0A1I0REA3</accession>
<feature type="transmembrane region" description="Helical" evidence="8">
    <location>
        <begin position="66"/>
        <end position="92"/>
    </location>
</feature>
<feature type="transmembrane region" description="Helical" evidence="8">
    <location>
        <begin position="292"/>
        <end position="310"/>
    </location>
</feature>
<dbReference type="PANTHER" id="PTHR36838">
    <property type="entry name" value="AUXIN EFFLUX CARRIER FAMILY PROTEIN"/>
    <property type="match status" value="1"/>
</dbReference>
<feature type="transmembrane region" description="Helical" evidence="8">
    <location>
        <begin position="199"/>
        <end position="221"/>
    </location>
</feature>
<feature type="transmembrane region" description="Helical" evidence="8">
    <location>
        <begin position="173"/>
        <end position="193"/>
    </location>
</feature>
<keyword evidence="10" id="KW-1185">Reference proteome</keyword>
<feature type="transmembrane region" description="Helical" evidence="8">
    <location>
        <begin position="99"/>
        <end position="119"/>
    </location>
</feature>
<dbReference type="Gene3D" id="1.20.1530.20">
    <property type="match status" value="1"/>
</dbReference>
<name>A0A1I0REA3_9FIRM</name>
<evidence type="ECO:0008006" key="11">
    <source>
        <dbReference type="Google" id="ProtNLM"/>
    </source>
</evidence>
<evidence type="ECO:0000256" key="4">
    <source>
        <dbReference type="ARBA" id="ARBA00022475"/>
    </source>
</evidence>
<feature type="transmembrane region" description="Helical" evidence="8">
    <location>
        <begin position="233"/>
        <end position="252"/>
    </location>
</feature>